<evidence type="ECO:0000313" key="8">
    <source>
        <dbReference type="EMBL" id="MBB4642133.1"/>
    </source>
</evidence>
<dbReference type="PROSITE" id="PS50111">
    <property type="entry name" value="CHEMOTAXIS_TRANSDUC_2"/>
    <property type="match status" value="1"/>
</dbReference>
<gene>
    <name evidence="8" type="ORF">HNQ99_002455</name>
</gene>
<evidence type="ECO:0000256" key="1">
    <source>
        <dbReference type="ARBA" id="ARBA00004370"/>
    </source>
</evidence>
<dbReference type="SUPFAM" id="SSF58104">
    <property type="entry name" value="Methyl-accepting chemotaxis protein (MCP) signaling domain"/>
    <property type="match status" value="1"/>
</dbReference>
<dbReference type="GO" id="GO:0004888">
    <property type="term" value="F:transmembrane signaling receptor activity"/>
    <property type="evidence" value="ECO:0007669"/>
    <property type="project" value="InterPro"/>
</dbReference>
<keyword evidence="9" id="KW-1185">Reference proteome</keyword>
<dbReference type="InterPro" id="IPR039379">
    <property type="entry name" value="Protoglobin_sensor_dom"/>
</dbReference>
<feature type="coiled-coil region" evidence="5">
    <location>
        <begin position="235"/>
        <end position="262"/>
    </location>
</feature>
<dbReference type="EMBL" id="JACHOV010000009">
    <property type="protein sequence ID" value="MBB4642133.1"/>
    <property type="molecule type" value="Genomic_DNA"/>
</dbReference>
<dbReference type="GO" id="GO:0007165">
    <property type="term" value="P:signal transduction"/>
    <property type="evidence" value="ECO:0007669"/>
    <property type="project" value="UniProtKB-KW"/>
</dbReference>
<evidence type="ECO:0000259" key="6">
    <source>
        <dbReference type="PROSITE" id="PS50111"/>
    </source>
</evidence>
<dbReference type="AlphaFoldDB" id="A0A840HW00"/>
<accession>A0A840HW00</accession>
<keyword evidence="5" id="KW-0175">Coiled coil</keyword>
<dbReference type="PANTHER" id="PTHR43531">
    <property type="entry name" value="PROTEIN ICFG"/>
    <property type="match status" value="1"/>
</dbReference>
<dbReference type="GO" id="GO:0020037">
    <property type="term" value="F:heme binding"/>
    <property type="evidence" value="ECO:0007669"/>
    <property type="project" value="InterPro"/>
</dbReference>
<dbReference type="InterPro" id="IPR044398">
    <property type="entry name" value="Globin-sensor_dom"/>
</dbReference>
<evidence type="ECO:0000313" key="9">
    <source>
        <dbReference type="Proteomes" id="UP000575068"/>
    </source>
</evidence>
<comment type="subcellular location">
    <subcellularLocation>
        <location evidence="1">Membrane</location>
    </subcellularLocation>
</comment>
<dbReference type="Pfam" id="PF11563">
    <property type="entry name" value="Protoglobin"/>
    <property type="match status" value="1"/>
</dbReference>
<protein>
    <submittedName>
        <fullName evidence="8">Methyl-accepting chemotaxis protein</fullName>
    </submittedName>
</protein>
<dbReference type="SUPFAM" id="SSF46458">
    <property type="entry name" value="Globin-like"/>
    <property type="match status" value="1"/>
</dbReference>
<proteinExistence type="inferred from homology"/>
<dbReference type="CDD" id="cd06225">
    <property type="entry name" value="HAMP"/>
    <property type="match status" value="1"/>
</dbReference>
<keyword evidence="2" id="KW-0145">Chemotaxis</keyword>
<dbReference type="GO" id="GO:0019825">
    <property type="term" value="F:oxygen binding"/>
    <property type="evidence" value="ECO:0007669"/>
    <property type="project" value="InterPro"/>
</dbReference>
<dbReference type="GO" id="GO:0006935">
    <property type="term" value="P:chemotaxis"/>
    <property type="evidence" value="ECO:0007669"/>
    <property type="project" value="UniProtKB-KW"/>
</dbReference>
<reference evidence="8 9" key="1">
    <citation type="submission" date="2020-08" db="EMBL/GenBank/DDBJ databases">
        <title>Genomic Encyclopedia of Type Strains, Phase IV (KMG-IV): sequencing the most valuable type-strain genomes for metagenomic binning, comparative biology and taxonomic classification.</title>
        <authorList>
            <person name="Goeker M."/>
        </authorList>
    </citation>
    <scope>NUCLEOTIDE SEQUENCE [LARGE SCALE GENOMIC DNA]</scope>
    <source>
        <strain evidence="8 9">DSM 7465</strain>
    </source>
</reference>
<dbReference type="InterPro" id="IPR012292">
    <property type="entry name" value="Globin/Proto"/>
</dbReference>
<dbReference type="GO" id="GO:0016020">
    <property type="term" value="C:membrane"/>
    <property type="evidence" value="ECO:0007669"/>
    <property type="project" value="UniProtKB-SubCell"/>
</dbReference>
<evidence type="ECO:0000256" key="2">
    <source>
        <dbReference type="ARBA" id="ARBA00022500"/>
    </source>
</evidence>
<comment type="caution">
    <text evidence="8">The sequence shown here is derived from an EMBL/GenBank/DDBJ whole genome shotgun (WGS) entry which is preliminary data.</text>
</comment>
<dbReference type="CDD" id="cd01068">
    <property type="entry name" value="globin_sensor"/>
    <property type="match status" value="1"/>
</dbReference>
<dbReference type="SMART" id="SM00283">
    <property type="entry name" value="MA"/>
    <property type="match status" value="1"/>
</dbReference>
<dbReference type="InterPro" id="IPR004090">
    <property type="entry name" value="Chemotax_Me-accpt_rcpt"/>
</dbReference>
<evidence type="ECO:0000256" key="5">
    <source>
        <dbReference type="SAM" id="Coils"/>
    </source>
</evidence>
<dbReference type="InterPro" id="IPR051310">
    <property type="entry name" value="MCP_chemotaxis"/>
</dbReference>
<dbReference type="PROSITE" id="PS50885">
    <property type="entry name" value="HAMP"/>
    <property type="match status" value="1"/>
</dbReference>
<dbReference type="InterPro" id="IPR004089">
    <property type="entry name" value="MCPsignal_dom"/>
</dbReference>
<sequence>MTSEASAREKLDRRLAFYGFGRNDFDQFPAIRKLIGRHAPAALDRFYDRVSATPEASRHFPSRSAMQQASTKQADHWDGLFSGPPSVHSYEGAERIGTIHSSIGLEPSLYIGGYALMLEQLIAAAAGSGVAGPLGQKAVARRIAALVKTALLDLDIALTAYFEAQRAEREHVMQQMAGALRKMANGDLSVRLHDVPAGYAQVAADFNAMAEQMCGVLGSVANSAEGVHSGSAEICDASEDLARRTEQQASALEQTAAAMDQVTSSVKEIAQSTVEAGTAVTETEREATLGGEIVQEAIGAMDGIEKSSAEIANIVSVIDGIAFQTNLLALNAGVEAARAGDAGKGFAVVANEVRALAQRSADAARDIKGLIASSSGQVENGVRLVGRTGEMLDHIVVKIGEVRSLVSEISATTESQATNLQQVNKSVREMDKNTQQNAAMVQQSTAAARSLASEAEHLAQIVNGFQIGGGAMPDIRMPGRTATARMRRAG</sequence>
<dbReference type="PRINTS" id="PR00260">
    <property type="entry name" value="CHEMTRNSDUCR"/>
</dbReference>
<dbReference type="RefSeq" id="WP_184475910.1">
    <property type="nucleotide sequence ID" value="NZ_JACHOV010000009.1"/>
</dbReference>
<dbReference type="SMART" id="SM00304">
    <property type="entry name" value="HAMP"/>
    <property type="match status" value="1"/>
</dbReference>
<feature type="domain" description="HAMP" evidence="7">
    <location>
        <begin position="173"/>
        <end position="218"/>
    </location>
</feature>
<dbReference type="Pfam" id="PF00015">
    <property type="entry name" value="MCPsignal"/>
    <property type="match status" value="1"/>
</dbReference>
<dbReference type="InterPro" id="IPR009050">
    <property type="entry name" value="Globin-like_sf"/>
</dbReference>
<dbReference type="Proteomes" id="UP000575068">
    <property type="component" value="Unassembled WGS sequence"/>
</dbReference>
<name>A0A840HW00_9SPHN</name>
<keyword evidence="4" id="KW-0807">Transducer</keyword>
<dbReference type="CDD" id="cd11386">
    <property type="entry name" value="MCP_signal"/>
    <property type="match status" value="1"/>
</dbReference>
<dbReference type="Gene3D" id="1.10.490.10">
    <property type="entry name" value="Globins"/>
    <property type="match status" value="1"/>
</dbReference>
<feature type="domain" description="Methyl-accepting transducer" evidence="6">
    <location>
        <begin position="223"/>
        <end position="452"/>
    </location>
</feature>
<evidence type="ECO:0000256" key="3">
    <source>
        <dbReference type="ARBA" id="ARBA00029447"/>
    </source>
</evidence>
<comment type="similarity">
    <text evidence="3">Belongs to the methyl-accepting chemotaxis (MCP) protein family.</text>
</comment>
<evidence type="ECO:0000256" key="4">
    <source>
        <dbReference type="PROSITE-ProRule" id="PRU00284"/>
    </source>
</evidence>
<evidence type="ECO:0000259" key="7">
    <source>
        <dbReference type="PROSITE" id="PS50885"/>
    </source>
</evidence>
<dbReference type="InterPro" id="IPR003660">
    <property type="entry name" value="HAMP_dom"/>
</dbReference>
<organism evidence="8 9">
    <name type="scientific">Rhizorhapis suberifaciens</name>
    <name type="common">corky root of lettuce</name>
    <dbReference type="NCBI Taxonomy" id="13656"/>
    <lineage>
        <taxon>Bacteria</taxon>
        <taxon>Pseudomonadati</taxon>
        <taxon>Pseudomonadota</taxon>
        <taxon>Alphaproteobacteria</taxon>
        <taxon>Sphingomonadales</taxon>
        <taxon>Sphingomonadaceae</taxon>
        <taxon>Rhizorhapis</taxon>
    </lineage>
</organism>
<dbReference type="Gene3D" id="1.10.287.950">
    <property type="entry name" value="Methyl-accepting chemotaxis protein"/>
    <property type="match status" value="1"/>
</dbReference>
<dbReference type="PANTHER" id="PTHR43531:SF11">
    <property type="entry name" value="METHYL-ACCEPTING CHEMOTAXIS PROTEIN 3"/>
    <property type="match status" value="1"/>
</dbReference>
<dbReference type="FunFam" id="1.10.287.950:FF:000001">
    <property type="entry name" value="Methyl-accepting chemotaxis sensory transducer"/>
    <property type="match status" value="1"/>
</dbReference>